<name>A0A4P6JJM6_KTERU</name>
<protein>
    <submittedName>
        <fullName evidence="2">Class I SAM-dependent methyltransferase</fullName>
    </submittedName>
</protein>
<dbReference type="Gene3D" id="3.40.50.150">
    <property type="entry name" value="Vaccinia Virus protein VP39"/>
    <property type="match status" value="1"/>
</dbReference>
<dbReference type="InterPro" id="IPR041698">
    <property type="entry name" value="Methyltransf_25"/>
</dbReference>
<dbReference type="GO" id="GO:0032259">
    <property type="term" value="P:methylation"/>
    <property type="evidence" value="ECO:0007669"/>
    <property type="project" value="UniProtKB-KW"/>
</dbReference>
<reference evidence="2 3" key="1">
    <citation type="submission" date="2019-01" db="EMBL/GenBank/DDBJ databases">
        <title>Ktedonosporobacter rubrisoli SCAWS-G2.</title>
        <authorList>
            <person name="Huang Y."/>
            <person name="Yan B."/>
        </authorList>
    </citation>
    <scope>NUCLEOTIDE SEQUENCE [LARGE SCALE GENOMIC DNA]</scope>
    <source>
        <strain evidence="2 3">SCAWS-G2</strain>
    </source>
</reference>
<keyword evidence="3" id="KW-1185">Reference proteome</keyword>
<dbReference type="InterPro" id="IPR029063">
    <property type="entry name" value="SAM-dependent_MTases_sf"/>
</dbReference>
<dbReference type="AlphaFoldDB" id="A0A4P6JJM6"/>
<organism evidence="2 3">
    <name type="scientific">Ktedonosporobacter rubrisoli</name>
    <dbReference type="NCBI Taxonomy" id="2509675"/>
    <lineage>
        <taxon>Bacteria</taxon>
        <taxon>Bacillati</taxon>
        <taxon>Chloroflexota</taxon>
        <taxon>Ktedonobacteria</taxon>
        <taxon>Ktedonobacterales</taxon>
        <taxon>Ktedonosporobacteraceae</taxon>
        <taxon>Ktedonosporobacter</taxon>
    </lineage>
</organism>
<dbReference type="OrthoDB" id="162577at2"/>
<dbReference type="PANTHER" id="PTHR43591:SF24">
    <property type="entry name" value="2-METHOXY-6-POLYPRENYL-1,4-BENZOQUINOL METHYLASE, MITOCHONDRIAL"/>
    <property type="match status" value="1"/>
</dbReference>
<feature type="domain" description="Methyltransferase" evidence="1">
    <location>
        <begin position="52"/>
        <end position="152"/>
    </location>
</feature>
<keyword evidence="2" id="KW-0489">Methyltransferase</keyword>
<dbReference type="Pfam" id="PF13649">
    <property type="entry name" value="Methyltransf_25"/>
    <property type="match status" value="1"/>
</dbReference>
<keyword evidence="2" id="KW-0808">Transferase</keyword>
<dbReference type="KEGG" id="kbs:EPA93_04615"/>
<dbReference type="CDD" id="cd02440">
    <property type="entry name" value="AdoMet_MTases"/>
    <property type="match status" value="1"/>
</dbReference>
<evidence type="ECO:0000313" key="2">
    <source>
        <dbReference type="EMBL" id="QBD75318.1"/>
    </source>
</evidence>
<sequence>MSEPKEHPSTYFVQNRANEEELTRLCLQDKMLTTAMGGVLTEQSNPASLQAVLDIGSGPGNWLIELALTYPGIKRLEGVDVSARMVEYARKQASLAQLEDRLHFSMMDALRMLEFRTGSFDLVNLRLGMSFLRTWDWPKMIWEMSRVCRQGGTIRITEGKVFECNTPALSQLRDLLLRAGAHAGHFTTTRQQGFLGHIEPPLRQQGIGTLHKQPIHMLYQANTAQGELMIQDMRHVFRTGLPFLRKWIRLPTDYEAIYEQALAEMQQPGFVTTWDLLTFWGHPPSR</sequence>
<dbReference type="PANTHER" id="PTHR43591">
    <property type="entry name" value="METHYLTRANSFERASE"/>
    <property type="match status" value="1"/>
</dbReference>
<dbReference type="RefSeq" id="WP_129885917.1">
    <property type="nucleotide sequence ID" value="NZ_CP035758.1"/>
</dbReference>
<dbReference type="SUPFAM" id="SSF53335">
    <property type="entry name" value="S-adenosyl-L-methionine-dependent methyltransferases"/>
    <property type="match status" value="1"/>
</dbReference>
<dbReference type="GO" id="GO:0008168">
    <property type="term" value="F:methyltransferase activity"/>
    <property type="evidence" value="ECO:0007669"/>
    <property type="project" value="UniProtKB-KW"/>
</dbReference>
<dbReference type="Proteomes" id="UP000290365">
    <property type="component" value="Chromosome"/>
</dbReference>
<dbReference type="EMBL" id="CP035758">
    <property type="protein sequence ID" value="QBD75318.1"/>
    <property type="molecule type" value="Genomic_DNA"/>
</dbReference>
<proteinExistence type="predicted"/>
<evidence type="ECO:0000313" key="3">
    <source>
        <dbReference type="Proteomes" id="UP000290365"/>
    </source>
</evidence>
<gene>
    <name evidence="2" type="ORF">EPA93_04615</name>
</gene>
<accession>A0A4P6JJM6</accession>
<evidence type="ECO:0000259" key="1">
    <source>
        <dbReference type="Pfam" id="PF13649"/>
    </source>
</evidence>